<dbReference type="SUPFAM" id="SSF48300">
    <property type="entry name" value="Ribosomal protein L7/12, oligomerisation (N-terminal) domain"/>
    <property type="match status" value="1"/>
</dbReference>
<dbReference type="Gene3D" id="3.30.1390.10">
    <property type="match status" value="1"/>
</dbReference>
<evidence type="ECO:0000259" key="5">
    <source>
        <dbReference type="Pfam" id="PF00542"/>
    </source>
</evidence>
<feature type="domain" description="Large ribosomal subunit protein bL12 C-terminal" evidence="5">
    <location>
        <begin position="62"/>
        <end position="128"/>
    </location>
</feature>
<comment type="subunit">
    <text evidence="4">Homodimer. Part of the ribosomal stalk of the 50S ribosomal subunit. Forms a multimeric L10(L12)X complex, where L10 forms an elongated spine to which 2 to 4 L12 dimers bind in a sequential fashion. Binds GTP-bound translation factors.</text>
</comment>
<evidence type="ECO:0000259" key="6">
    <source>
        <dbReference type="Pfam" id="PF16320"/>
    </source>
</evidence>
<dbReference type="Pfam" id="PF00542">
    <property type="entry name" value="Ribosomal_L12"/>
    <property type="match status" value="1"/>
</dbReference>
<evidence type="ECO:0000256" key="4">
    <source>
        <dbReference type="HAMAP-Rule" id="MF_00368"/>
    </source>
</evidence>
<dbReference type="GO" id="GO:0003735">
    <property type="term" value="F:structural constituent of ribosome"/>
    <property type="evidence" value="ECO:0007669"/>
    <property type="project" value="InterPro"/>
</dbReference>
<dbReference type="EMBL" id="PFBD01000018">
    <property type="protein sequence ID" value="PIR87155.1"/>
    <property type="molecule type" value="Genomic_DNA"/>
</dbReference>
<dbReference type="InterPro" id="IPR014719">
    <property type="entry name" value="Ribosomal_bL12_C/ClpS-like"/>
</dbReference>
<comment type="caution">
    <text evidence="7">The sequence shown here is derived from an EMBL/GenBank/DDBJ whole genome shotgun (WGS) entry which is preliminary data.</text>
</comment>
<proteinExistence type="inferred from homology"/>
<feature type="domain" description="Large ribosomal subunit protein bL12 oligomerization" evidence="6">
    <location>
        <begin position="13"/>
        <end position="57"/>
    </location>
</feature>
<dbReference type="InterPro" id="IPR036235">
    <property type="entry name" value="Ribosomal_bL12_oligo_N_sf"/>
</dbReference>
<sequence length="128" mass="13327">MEETKVDVAVNLSEIIEKVEKLTIAEMADLVKAMEEKFGVSAAVGVVGGAGPAEEAEAKSDFDVILAAAGNQKIQVIKVVKEALGIGLKEAKDIVDAAPKAVKEKAPKAEADDLKAKLEEAGATVELK</sequence>
<dbReference type="NCBIfam" id="TIGR00855">
    <property type="entry name" value="L12"/>
    <property type="match status" value="1"/>
</dbReference>
<evidence type="ECO:0000256" key="2">
    <source>
        <dbReference type="ARBA" id="ARBA00022980"/>
    </source>
</evidence>
<reference evidence="8" key="1">
    <citation type="submission" date="2017-09" db="EMBL/GenBank/DDBJ databases">
        <title>Depth-based differentiation of microbial function through sediment-hosted aquifers and enrichment of novel symbionts in the deep terrestrial subsurface.</title>
        <authorList>
            <person name="Probst A.J."/>
            <person name="Ladd B."/>
            <person name="Jarett J.K."/>
            <person name="Geller-Mcgrath D.E."/>
            <person name="Sieber C.M.K."/>
            <person name="Emerson J.B."/>
            <person name="Anantharaman K."/>
            <person name="Thomas B.C."/>
            <person name="Malmstrom R."/>
            <person name="Stieglmeier M."/>
            <person name="Klingl A."/>
            <person name="Woyke T."/>
            <person name="Ryan C.M."/>
            <person name="Banfield J.F."/>
        </authorList>
    </citation>
    <scope>NUCLEOTIDE SEQUENCE [LARGE SCALE GENOMIC DNA]</scope>
</reference>
<dbReference type="PANTHER" id="PTHR45987">
    <property type="entry name" value="39S RIBOSOMAL PROTEIN L12"/>
    <property type="match status" value="1"/>
</dbReference>
<dbReference type="PANTHER" id="PTHR45987:SF4">
    <property type="entry name" value="LARGE RIBOSOMAL SUBUNIT PROTEIN BL12M"/>
    <property type="match status" value="1"/>
</dbReference>
<organism evidence="7 8">
    <name type="scientific">Candidatus Harrisonbacteria bacterium CG10_big_fil_rev_8_21_14_0_10_49_15</name>
    <dbReference type="NCBI Taxonomy" id="1974587"/>
    <lineage>
        <taxon>Bacteria</taxon>
        <taxon>Candidatus Harrisoniibacteriota</taxon>
    </lineage>
</organism>
<dbReference type="Proteomes" id="UP000229526">
    <property type="component" value="Unassembled WGS sequence"/>
</dbReference>
<dbReference type="GO" id="GO:0022625">
    <property type="term" value="C:cytosolic large ribosomal subunit"/>
    <property type="evidence" value="ECO:0007669"/>
    <property type="project" value="TreeGrafter"/>
</dbReference>
<dbReference type="Pfam" id="PF16320">
    <property type="entry name" value="Ribosomal_L12_N"/>
    <property type="match status" value="1"/>
</dbReference>
<evidence type="ECO:0000313" key="7">
    <source>
        <dbReference type="EMBL" id="PIR87155.1"/>
    </source>
</evidence>
<dbReference type="HAMAP" id="MF_00368">
    <property type="entry name" value="Ribosomal_bL12"/>
    <property type="match status" value="1"/>
</dbReference>
<evidence type="ECO:0000256" key="1">
    <source>
        <dbReference type="ARBA" id="ARBA00007197"/>
    </source>
</evidence>
<comment type="function">
    <text evidence="4">Forms part of the ribosomal stalk which helps the ribosome interact with GTP-bound translation factors. Is thus essential for accurate translation.</text>
</comment>
<evidence type="ECO:0000313" key="8">
    <source>
        <dbReference type="Proteomes" id="UP000229526"/>
    </source>
</evidence>
<dbReference type="GO" id="GO:0003729">
    <property type="term" value="F:mRNA binding"/>
    <property type="evidence" value="ECO:0007669"/>
    <property type="project" value="TreeGrafter"/>
</dbReference>
<name>A0A2H0UN13_9BACT</name>
<dbReference type="GO" id="GO:0006412">
    <property type="term" value="P:translation"/>
    <property type="evidence" value="ECO:0007669"/>
    <property type="project" value="UniProtKB-UniRule"/>
</dbReference>
<dbReference type="Gene3D" id="1.20.5.710">
    <property type="entry name" value="Single helix bin"/>
    <property type="match status" value="1"/>
</dbReference>
<protein>
    <recommendedName>
        <fullName evidence="4">Large ribosomal subunit protein bL12</fullName>
    </recommendedName>
</protein>
<dbReference type="CDD" id="cd00387">
    <property type="entry name" value="Ribosomal_L7_L12"/>
    <property type="match status" value="1"/>
</dbReference>
<dbReference type="InterPro" id="IPR013823">
    <property type="entry name" value="Ribosomal_bL12_C"/>
</dbReference>
<dbReference type="InterPro" id="IPR008932">
    <property type="entry name" value="Ribosomal_bL12_oligo"/>
</dbReference>
<dbReference type="SUPFAM" id="SSF54736">
    <property type="entry name" value="ClpS-like"/>
    <property type="match status" value="1"/>
</dbReference>
<comment type="similarity">
    <text evidence="1 4">Belongs to the bacterial ribosomal protein bL12 family.</text>
</comment>
<dbReference type="FunFam" id="3.30.1390.10:FF:000001">
    <property type="entry name" value="50S ribosomal protein L7/L12"/>
    <property type="match status" value="1"/>
</dbReference>
<gene>
    <name evidence="4" type="primary">rplL</name>
    <name evidence="7" type="ORF">COU11_01930</name>
</gene>
<dbReference type="AlphaFoldDB" id="A0A2H0UN13"/>
<dbReference type="InterPro" id="IPR000206">
    <property type="entry name" value="Ribosomal_bL12"/>
</dbReference>
<keyword evidence="2 4" id="KW-0689">Ribosomal protein</keyword>
<keyword evidence="3 4" id="KW-0687">Ribonucleoprotein</keyword>
<accession>A0A2H0UN13</accession>
<evidence type="ECO:0000256" key="3">
    <source>
        <dbReference type="ARBA" id="ARBA00023274"/>
    </source>
</evidence>